<reference evidence="1 2" key="1">
    <citation type="journal article" date="2014" name="Antonie Van Leeuwenhoek">
        <title>Oenococcus alcoholitolerans sp. nov., a lactic acid bacteria isolated from cachaca and ethanol fermentation processes.</title>
        <authorList>
            <person name="Badotti F."/>
            <person name="Moreira A.P."/>
            <person name="Tonon L.A."/>
            <person name="de Lucena B.T."/>
            <person name="Gomes Fde C."/>
            <person name="Kruger R."/>
            <person name="Thompson C.C."/>
            <person name="de Morais M.A.Jr."/>
            <person name="Rosa C.A."/>
            <person name="Thompson F.L."/>
        </authorList>
    </citation>
    <scope>NUCLEOTIDE SEQUENCE [LARGE SCALE GENOMIC DNA]</scope>
    <source>
        <strain evidence="1 2">UFRJ-M7.2.18</strain>
    </source>
</reference>
<keyword evidence="2" id="KW-1185">Reference proteome</keyword>
<sequence length="47" mass="5506">MFTTENDLVAAVLDFDDLKFSKRHEYNPVASIFRYKNSTLFEQGSIF</sequence>
<name>A0ABR4XNJ9_9LACO</name>
<proteinExistence type="predicted"/>
<evidence type="ECO:0000313" key="2">
    <source>
        <dbReference type="Proteomes" id="UP000030023"/>
    </source>
</evidence>
<dbReference type="EMBL" id="AXCV01000632">
    <property type="protein sequence ID" value="KGO20672.1"/>
    <property type="molecule type" value="Genomic_DNA"/>
</dbReference>
<organism evidence="1 2">
    <name type="scientific">Oenococcus alcoholitolerans</name>
    <dbReference type="NCBI Taxonomy" id="931074"/>
    <lineage>
        <taxon>Bacteria</taxon>
        <taxon>Bacillati</taxon>
        <taxon>Bacillota</taxon>
        <taxon>Bacilli</taxon>
        <taxon>Lactobacillales</taxon>
        <taxon>Lactobacillaceae</taxon>
        <taxon>Oenococcus</taxon>
    </lineage>
</organism>
<gene>
    <name evidence="1" type="ORF">Q757_09955</name>
</gene>
<evidence type="ECO:0000313" key="1">
    <source>
        <dbReference type="EMBL" id="KGO20672.1"/>
    </source>
</evidence>
<protein>
    <submittedName>
        <fullName evidence="1">Uncharacterized protein</fullName>
    </submittedName>
</protein>
<accession>A0ABR4XNJ9</accession>
<dbReference type="Proteomes" id="UP000030023">
    <property type="component" value="Unassembled WGS sequence"/>
</dbReference>
<comment type="caution">
    <text evidence="1">The sequence shown here is derived from an EMBL/GenBank/DDBJ whole genome shotgun (WGS) entry which is preliminary data.</text>
</comment>